<reference evidence="3 4" key="1">
    <citation type="submission" date="2023-03" db="EMBL/GenBank/DDBJ databases">
        <title>Draft genome sequence of Streptomyces sp. K1PA1 isolated from peat swamp forest in Thailand.</title>
        <authorList>
            <person name="Klaysubun C."/>
            <person name="Duangmal K."/>
        </authorList>
    </citation>
    <scope>NUCLEOTIDE SEQUENCE [LARGE SCALE GENOMIC DNA]</scope>
    <source>
        <strain evidence="3 4">K1PA1</strain>
    </source>
</reference>
<gene>
    <name evidence="3" type="ORF">P3H78_00880</name>
</gene>
<keyword evidence="4" id="KW-1185">Reference proteome</keyword>
<name>A0ABT5ZXS7_9ACTN</name>
<organism evidence="3 4">
    <name type="scientific">Streptomyces tropicalis</name>
    <dbReference type="NCBI Taxonomy" id="3034234"/>
    <lineage>
        <taxon>Bacteria</taxon>
        <taxon>Bacillati</taxon>
        <taxon>Actinomycetota</taxon>
        <taxon>Actinomycetes</taxon>
        <taxon>Kitasatosporales</taxon>
        <taxon>Streptomycetaceae</taxon>
        <taxon>Streptomyces</taxon>
    </lineage>
</organism>
<evidence type="ECO:0000259" key="2">
    <source>
        <dbReference type="Pfam" id="PF07228"/>
    </source>
</evidence>
<dbReference type="PANTHER" id="PTHR43156">
    <property type="entry name" value="STAGE II SPORULATION PROTEIN E-RELATED"/>
    <property type="match status" value="1"/>
</dbReference>
<dbReference type="Proteomes" id="UP001221150">
    <property type="component" value="Unassembled WGS sequence"/>
</dbReference>
<dbReference type="InterPro" id="IPR001932">
    <property type="entry name" value="PPM-type_phosphatase-like_dom"/>
</dbReference>
<proteinExistence type="predicted"/>
<dbReference type="PANTHER" id="PTHR43156:SF2">
    <property type="entry name" value="STAGE II SPORULATION PROTEIN E"/>
    <property type="match status" value="1"/>
</dbReference>
<dbReference type="InterPro" id="IPR036457">
    <property type="entry name" value="PPM-type-like_dom_sf"/>
</dbReference>
<evidence type="ECO:0000313" key="4">
    <source>
        <dbReference type="Proteomes" id="UP001221150"/>
    </source>
</evidence>
<dbReference type="Gene3D" id="3.60.40.10">
    <property type="entry name" value="PPM-type phosphatase domain"/>
    <property type="match status" value="1"/>
</dbReference>
<evidence type="ECO:0000313" key="3">
    <source>
        <dbReference type="EMBL" id="MDF3297206.1"/>
    </source>
</evidence>
<dbReference type="Pfam" id="PF07228">
    <property type="entry name" value="SpoIIE"/>
    <property type="match status" value="1"/>
</dbReference>
<sequence length="85" mass="8905">MGGASFTTTEVPVAPGTVLVLYTEGLVEAREHDLDERLEELTHLLAGTRPSLDEPAGTLVDGLAPTPAQDDVALLIARVGTSIPR</sequence>
<keyword evidence="1" id="KW-0378">Hydrolase</keyword>
<feature type="domain" description="PPM-type phosphatase" evidence="2">
    <location>
        <begin position="3"/>
        <end position="79"/>
    </location>
</feature>
<evidence type="ECO:0000256" key="1">
    <source>
        <dbReference type="ARBA" id="ARBA00022801"/>
    </source>
</evidence>
<comment type="caution">
    <text evidence="3">The sequence shown here is derived from an EMBL/GenBank/DDBJ whole genome shotgun (WGS) entry which is preliminary data.</text>
</comment>
<protein>
    <submittedName>
        <fullName evidence="3">SpoIIE family protein phosphatase</fullName>
    </submittedName>
</protein>
<accession>A0ABT5ZXS7</accession>
<dbReference type="EMBL" id="JARJBB010000001">
    <property type="protein sequence ID" value="MDF3297206.1"/>
    <property type="molecule type" value="Genomic_DNA"/>
</dbReference>
<dbReference type="InterPro" id="IPR052016">
    <property type="entry name" value="Bact_Sigma-Reg"/>
</dbReference>